<evidence type="ECO:0000313" key="2">
    <source>
        <dbReference type="Proteomes" id="UP001172778"/>
    </source>
</evidence>
<organism evidence="1 2">
    <name type="scientific">Parachitinimonas caeni</name>
    <dbReference type="NCBI Taxonomy" id="3031301"/>
    <lineage>
        <taxon>Bacteria</taxon>
        <taxon>Pseudomonadati</taxon>
        <taxon>Pseudomonadota</taxon>
        <taxon>Betaproteobacteria</taxon>
        <taxon>Neisseriales</taxon>
        <taxon>Chitinibacteraceae</taxon>
        <taxon>Parachitinimonas</taxon>
    </lineage>
</organism>
<dbReference type="RefSeq" id="WP_284100062.1">
    <property type="nucleotide sequence ID" value="NZ_JARRAF010000006.1"/>
</dbReference>
<protein>
    <submittedName>
        <fullName evidence="1">Uncharacterized protein</fullName>
    </submittedName>
</protein>
<sequence>MIEPLKQHVIQSPITDGATSAFTDRSEVLNKAMSGQFPDMSHVMTGLKTGMDLAEFRMHGGQQKIISGELPTKQQAFEMAKAELNSHTSDTSWTNTITHPISTAQKLLEGAKAGNAVLNTSTEKRAEISQTLHAYEESQLTKIGSGLVTSFATGQLLKTGGQALFALPHPAAKLVGGGLIASGHMMTVSGLANATYKLDSFGQQVSSLEQQHGGIKQAHAMVSDFNQQQSAPLEKDKMFEHMTQFGNFA</sequence>
<dbReference type="Proteomes" id="UP001172778">
    <property type="component" value="Unassembled WGS sequence"/>
</dbReference>
<evidence type="ECO:0000313" key="1">
    <source>
        <dbReference type="EMBL" id="MDK2123758.1"/>
    </source>
</evidence>
<name>A0ABT7DXE5_9NEIS</name>
<comment type="caution">
    <text evidence="1">The sequence shown here is derived from an EMBL/GenBank/DDBJ whole genome shotgun (WGS) entry which is preliminary data.</text>
</comment>
<gene>
    <name evidence="1" type="ORF">PZA18_06815</name>
</gene>
<proteinExistence type="predicted"/>
<keyword evidence="2" id="KW-1185">Reference proteome</keyword>
<accession>A0ABT7DXE5</accession>
<dbReference type="EMBL" id="JARRAF010000006">
    <property type="protein sequence ID" value="MDK2123758.1"/>
    <property type="molecule type" value="Genomic_DNA"/>
</dbReference>
<reference evidence="1" key="1">
    <citation type="submission" date="2023-03" db="EMBL/GenBank/DDBJ databases">
        <title>Chitinimonas shenzhenensis gen. nov., sp. nov., a novel member of family Burkholderiaceae isolated from activated sludge collected in Shen Zhen, China.</title>
        <authorList>
            <person name="Wang X."/>
        </authorList>
    </citation>
    <scope>NUCLEOTIDE SEQUENCE</scope>
    <source>
        <strain evidence="1">DQS-5</strain>
    </source>
</reference>